<dbReference type="PRINTS" id="PR01011">
    <property type="entry name" value="GLUTPROXDASE"/>
</dbReference>
<dbReference type="AlphaFoldDB" id="A0A5B0WUJ1"/>
<evidence type="ECO:0000259" key="6">
    <source>
        <dbReference type="PROSITE" id="PS51352"/>
    </source>
</evidence>
<evidence type="ECO:0000313" key="7">
    <source>
        <dbReference type="EMBL" id="KAA1190128.1"/>
    </source>
</evidence>
<dbReference type="PIRSF" id="PIRSF000303">
    <property type="entry name" value="Glutathion_perox"/>
    <property type="match status" value="1"/>
</dbReference>
<evidence type="ECO:0000256" key="4">
    <source>
        <dbReference type="PIRSR" id="PIRSR000303-1"/>
    </source>
</evidence>
<dbReference type="Gene3D" id="3.40.30.10">
    <property type="entry name" value="Glutaredoxin"/>
    <property type="match status" value="1"/>
</dbReference>
<dbReference type="PROSITE" id="PS00460">
    <property type="entry name" value="GLUTATHIONE_PEROXID_1"/>
    <property type="match status" value="1"/>
</dbReference>
<feature type="domain" description="Thioredoxin" evidence="6">
    <location>
        <begin position="1"/>
        <end position="159"/>
    </location>
</feature>
<dbReference type="Proteomes" id="UP000323708">
    <property type="component" value="Unassembled WGS sequence"/>
</dbReference>
<sequence>MTTVYDFTCQTAAGQERPLDEFKGKVLLIVNTASKCGFTPQFAGLEKLYETYRDQGLEILGFPCNQFGKQDPGSNDEIQEFCQLNYGVSFPMFGKIEVNGAGADPLYKHLKDEAPGFLGGRIKWNFTKFLVDSSGKVVKRYAPTAKPEDIEKDVKALLA</sequence>
<keyword evidence="2 5" id="KW-0575">Peroxidase</keyword>
<dbReference type="InterPro" id="IPR000889">
    <property type="entry name" value="Glutathione_peroxidase"/>
</dbReference>
<dbReference type="InterPro" id="IPR029759">
    <property type="entry name" value="GPX_AS"/>
</dbReference>
<dbReference type="GO" id="GO:0034599">
    <property type="term" value="P:cellular response to oxidative stress"/>
    <property type="evidence" value="ECO:0007669"/>
    <property type="project" value="TreeGrafter"/>
</dbReference>
<accession>A0A5B0WUJ1</accession>
<dbReference type="PANTHER" id="PTHR11592">
    <property type="entry name" value="GLUTATHIONE PEROXIDASE"/>
    <property type="match status" value="1"/>
</dbReference>
<dbReference type="PROSITE" id="PS00763">
    <property type="entry name" value="GLUTATHIONE_PEROXID_2"/>
    <property type="match status" value="1"/>
</dbReference>
<dbReference type="Pfam" id="PF00255">
    <property type="entry name" value="GSHPx"/>
    <property type="match status" value="1"/>
</dbReference>
<feature type="active site" evidence="4">
    <location>
        <position position="36"/>
    </location>
</feature>
<comment type="similarity">
    <text evidence="1 5">Belongs to the glutathione peroxidase family.</text>
</comment>
<evidence type="ECO:0000313" key="8">
    <source>
        <dbReference type="Proteomes" id="UP000323708"/>
    </source>
</evidence>
<dbReference type="SUPFAM" id="SSF52833">
    <property type="entry name" value="Thioredoxin-like"/>
    <property type="match status" value="1"/>
</dbReference>
<dbReference type="InterPro" id="IPR029760">
    <property type="entry name" value="GPX_CS"/>
</dbReference>
<dbReference type="PANTHER" id="PTHR11592:SF78">
    <property type="entry name" value="GLUTATHIONE PEROXIDASE"/>
    <property type="match status" value="1"/>
</dbReference>
<comment type="caution">
    <text evidence="7">The sequence shown here is derived from an EMBL/GenBank/DDBJ whole genome shotgun (WGS) entry which is preliminary data.</text>
</comment>
<gene>
    <name evidence="7" type="ORF">F0M18_13785</name>
</gene>
<dbReference type="GO" id="GO:0004601">
    <property type="term" value="F:peroxidase activity"/>
    <property type="evidence" value="ECO:0007669"/>
    <property type="project" value="UniProtKB-KW"/>
</dbReference>
<reference evidence="7 8" key="1">
    <citation type="submission" date="2019-09" db="EMBL/GenBank/DDBJ databases">
        <authorList>
            <person name="Chen X.-Y."/>
        </authorList>
    </citation>
    <scope>NUCLEOTIDE SEQUENCE [LARGE SCALE GENOMIC DNA]</scope>
    <source>
        <strain evidence="7 8">NY5</strain>
    </source>
</reference>
<dbReference type="RefSeq" id="WP_149612027.1">
    <property type="nucleotide sequence ID" value="NZ_VTUX01000006.1"/>
</dbReference>
<dbReference type="InterPro" id="IPR036249">
    <property type="entry name" value="Thioredoxin-like_sf"/>
</dbReference>
<protein>
    <recommendedName>
        <fullName evidence="5">Glutathione peroxidase</fullName>
    </recommendedName>
</protein>
<dbReference type="InterPro" id="IPR013766">
    <property type="entry name" value="Thioredoxin_domain"/>
</dbReference>
<proteinExistence type="inferred from homology"/>
<evidence type="ECO:0000256" key="5">
    <source>
        <dbReference type="RuleBase" id="RU000499"/>
    </source>
</evidence>
<evidence type="ECO:0000256" key="1">
    <source>
        <dbReference type="ARBA" id="ARBA00006926"/>
    </source>
</evidence>
<organism evidence="7 8">
    <name type="scientific">Pseudohalioglobus sediminis</name>
    <dbReference type="NCBI Taxonomy" id="2606449"/>
    <lineage>
        <taxon>Bacteria</taxon>
        <taxon>Pseudomonadati</taxon>
        <taxon>Pseudomonadota</taxon>
        <taxon>Gammaproteobacteria</taxon>
        <taxon>Cellvibrionales</taxon>
        <taxon>Halieaceae</taxon>
        <taxon>Pseudohalioglobus</taxon>
    </lineage>
</organism>
<dbReference type="PROSITE" id="PS51355">
    <property type="entry name" value="GLUTATHIONE_PEROXID_3"/>
    <property type="match status" value="1"/>
</dbReference>
<evidence type="ECO:0000256" key="2">
    <source>
        <dbReference type="ARBA" id="ARBA00022559"/>
    </source>
</evidence>
<dbReference type="CDD" id="cd00340">
    <property type="entry name" value="GSH_Peroxidase"/>
    <property type="match status" value="1"/>
</dbReference>
<dbReference type="FunFam" id="3.40.30.10:FF:000010">
    <property type="entry name" value="Glutathione peroxidase"/>
    <property type="match status" value="1"/>
</dbReference>
<keyword evidence="8" id="KW-1185">Reference proteome</keyword>
<evidence type="ECO:0000256" key="3">
    <source>
        <dbReference type="ARBA" id="ARBA00023002"/>
    </source>
</evidence>
<dbReference type="EMBL" id="VTUX01000006">
    <property type="protein sequence ID" value="KAA1190128.1"/>
    <property type="molecule type" value="Genomic_DNA"/>
</dbReference>
<name>A0A5B0WUJ1_9GAMM</name>
<keyword evidence="3 5" id="KW-0560">Oxidoreductase</keyword>
<dbReference type="PROSITE" id="PS51352">
    <property type="entry name" value="THIOREDOXIN_2"/>
    <property type="match status" value="1"/>
</dbReference>